<keyword evidence="3" id="KW-1185">Reference proteome</keyword>
<feature type="transmembrane region" description="Helical" evidence="1">
    <location>
        <begin position="123"/>
        <end position="142"/>
    </location>
</feature>
<reference evidence="2 3" key="1">
    <citation type="submission" date="2017-07" db="EMBL/GenBank/DDBJ databases">
        <title>Flavobacterium cyanobacteriorum sp. nov., isolated from cyanobacterial aggregates in a eutrophic lake.</title>
        <authorList>
            <person name="Cai H."/>
        </authorList>
    </citation>
    <scope>NUCLEOTIDE SEQUENCE [LARGE SCALE GENOMIC DNA]</scope>
    <source>
        <strain evidence="2 3">TH167</strain>
    </source>
</reference>
<accession>A0A255ZC95</accession>
<keyword evidence="1" id="KW-0472">Membrane</keyword>
<dbReference type="AlphaFoldDB" id="A0A255ZC95"/>
<feature type="transmembrane region" description="Helical" evidence="1">
    <location>
        <begin position="44"/>
        <end position="64"/>
    </location>
</feature>
<dbReference type="RefSeq" id="WP_094487533.1">
    <property type="nucleotide sequence ID" value="NZ_NOXX01000227.1"/>
</dbReference>
<gene>
    <name evidence="2" type="ORF">CHX27_14805</name>
</gene>
<proteinExistence type="predicted"/>
<evidence type="ECO:0000256" key="1">
    <source>
        <dbReference type="SAM" id="Phobius"/>
    </source>
</evidence>
<keyword evidence="1" id="KW-0812">Transmembrane</keyword>
<evidence type="ECO:0000313" key="2">
    <source>
        <dbReference type="EMBL" id="OYQ38534.1"/>
    </source>
</evidence>
<evidence type="ECO:0000313" key="3">
    <source>
        <dbReference type="Proteomes" id="UP000216035"/>
    </source>
</evidence>
<evidence type="ECO:0008006" key="4">
    <source>
        <dbReference type="Google" id="ProtNLM"/>
    </source>
</evidence>
<dbReference type="OrthoDB" id="1121314at2"/>
<name>A0A255ZC95_9FLAO</name>
<feature type="transmembrane region" description="Helical" evidence="1">
    <location>
        <begin position="273"/>
        <end position="300"/>
    </location>
</feature>
<feature type="transmembrane region" description="Helical" evidence="1">
    <location>
        <begin position="231"/>
        <end position="253"/>
    </location>
</feature>
<feature type="transmembrane region" description="Helical" evidence="1">
    <location>
        <begin position="148"/>
        <end position="173"/>
    </location>
</feature>
<protein>
    <recommendedName>
        <fullName evidence="4">Lysylphosphatidylglycerol synthetase</fullName>
    </recommendedName>
</protein>
<comment type="caution">
    <text evidence="2">The sequence shown here is derived from an EMBL/GenBank/DDBJ whole genome shotgun (WGS) entry which is preliminary data.</text>
</comment>
<feature type="transmembrane region" description="Helical" evidence="1">
    <location>
        <begin position="12"/>
        <end position="32"/>
    </location>
</feature>
<sequence length="307" mass="34307">MSAPTNKTKQLLTVSLKIAVVSLAIGFTIYKLQNNNFSEIQEFALDYFAKLSPFLIVFLVYLSFQNRFLEIVKWQNLGATVKPLSIHKSAEEVFAAFTLGSFTPNGLGEYAGKALFYQKQERLKIVALNLVCNGVQMFYSVFFGLLAFAFLGLVTVLQLIAILAAAVLLVFVLQKVNRRFKSKVHDFFKAGFSVSAQVHQRNFFYGLLRYATFTSQYVLFLHVGNPQASVIALYAAVAATYLLASSLPAFQLFDFAVKTGVALLFFSELGIDPQLILLITLLMWLLNVVVPLLIGAFYVLRFKPLDT</sequence>
<keyword evidence="1" id="KW-1133">Transmembrane helix</keyword>
<dbReference type="Proteomes" id="UP000216035">
    <property type="component" value="Unassembled WGS sequence"/>
</dbReference>
<organism evidence="2 3">
    <name type="scientific">Flavobacterium aurantiibacter</name>
    <dbReference type="NCBI Taxonomy" id="2023067"/>
    <lineage>
        <taxon>Bacteria</taxon>
        <taxon>Pseudomonadati</taxon>
        <taxon>Bacteroidota</taxon>
        <taxon>Flavobacteriia</taxon>
        <taxon>Flavobacteriales</taxon>
        <taxon>Flavobacteriaceae</taxon>
        <taxon>Flavobacterium</taxon>
    </lineage>
</organism>
<dbReference type="EMBL" id="NOXX01000227">
    <property type="protein sequence ID" value="OYQ38534.1"/>
    <property type="molecule type" value="Genomic_DNA"/>
</dbReference>